<dbReference type="InterPro" id="IPR009057">
    <property type="entry name" value="Homeodomain-like_sf"/>
</dbReference>
<keyword evidence="2" id="KW-0805">Transcription regulation</keyword>
<dbReference type="GO" id="GO:0003700">
    <property type="term" value="F:DNA-binding transcription factor activity"/>
    <property type="evidence" value="ECO:0007669"/>
    <property type="project" value="TreeGrafter"/>
</dbReference>
<dbReference type="PROSITE" id="PS50977">
    <property type="entry name" value="HTH_TETR_2"/>
    <property type="match status" value="1"/>
</dbReference>
<dbReference type="Pfam" id="PF02909">
    <property type="entry name" value="TetR_C_1"/>
    <property type="match status" value="1"/>
</dbReference>
<dbReference type="InterPro" id="IPR003012">
    <property type="entry name" value="Tet_transcr_reg_TetR"/>
</dbReference>
<dbReference type="PRINTS" id="PR00400">
    <property type="entry name" value="TETREPRESSOR"/>
</dbReference>
<dbReference type="Gene3D" id="1.10.357.10">
    <property type="entry name" value="Tetracycline Repressor, domain 2"/>
    <property type="match status" value="1"/>
</dbReference>
<dbReference type="SUPFAM" id="SSF46689">
    <property type="entry name" value="Homeodomain-like"/>
    <property type="match status" value="1"/>
</dbReference>
<gene>
    <name evidence="7" type="ORF">D7U36_07300</name>
    <name evidence="8" type="ORF">PROPAUS_2568</name>
</gene>
<dbReference type="RefSeq" id="WP_119162847.1">
    <property type="nucleotide sequence ID" value="NZ_LR134442.1"/>
</dbReference>
<dbReference type="InterPro" id="IPR050109">
    <property type="entry name" value="HTH-type_TetR-like_transc_reg"/>
</dbReference>
<feature type="domain" description="HTH tetR-type" evidence="6">
    <location>
        <begin position="2"/>
        <end position="62"/>
    </location>
</feature>
<evidence type="ECO:0000256" key="4">
    <source>
        <dbReference type="ARBA" id="ARBA00023163"/>
    </source>
</evidence>
<dbReference type="PRINTS" id="PR00455">
    <property type="entry name" value="HTHTETR"/>
</dbReference>
<evidence type="ECO:0000256" key="3">
    <source>
        <dbReference type="ARBA" id="ARBA00023125"/>
    </source>
</evidence>
<sequence>MALTEKDVIDAALAILDEYGLADLTMRRLAGVLDVKPGALYWHVANKQTLLAKLVATILDGLEVPAGPWRQSLSAWADELRARLLAHRDSADLLASMRAIGMAATDLADGPAAALTAAGLSRARAGLGARTLVHLVIGHVNEEQQRAQLSPLAGGDETAALVADEQTDFRAGVQLLLDGIAAGR</sequence>
<dbReference type="SUPFAM" id="SSF48498">
    <property type="entry name" value="Tetracyclin repressor-like, C-terminal domain"/>
    <property type="match status" value="1"/>
</dbReference>
<evidence type="ECO:0000256" key="1">
    <source>
        <dbReference type="ARBA" id="ARBA00022491"/>
    </source>
</evidence>
<keyword evidence="1" id="KW-0678">Repressor</keyword>
<dbReference type="Pfam" id="PF00440">
    <property type="entry name" value="TetR_N"/>
    <property type="match status" value="1"/>
</dbReference>
<accession>A0A383S9Z1</accession>
<evidence type="ECO:0000259" key="6">
    <source>
        <dbReference type="PROSITE" id="PS50977"/>
    </source>
</evidence>
<reference evidence="9" key="1">
    <citation type="submission" date="2018-08" db="EMBL/GenBank/DDBJ databases">
        <authorList>
            <person name="Hornung B."/>
        </authorList>
    </citation>
    <scope>NUCLEOTIDE SEQUENCE [LARGE SCALE GENOMIC DNA]</scope>
</reference>
<dbReference type="GO" id="GO:0046677">
    <property type="term" value="P:response to antibiotic"/>
    <property type="evidence" value="ECO:0007669"/>
    <property type="project" value="InterPro"/>
</dbReference>
<dbReference type="Proteomes" id="UP000263928">
    <property type="component" value="Unassembled WGS sequence"/>
</dbReference>
<protein>
    <submittedName>
        <fullName evidence="8">Homeobox domain-like</fullName>
    </submittedName>
    <submittedName>
        <fullName evidence="7">TetR family transcriptional regulator</fullName>
    </submittedName>
</protein>
<evidence type="ECO:0000313" key="8">
    <source>
        <dbReference type="EMBL" id="SYZ34551.1"/>
    </source>
</evidence>
<dbReference type="InterPro" id="IPR001647">
    <property type="entry name" value="HTH_TetR"/>
</dbReference>
<evidence type="ECO:0000313" key="10">
    <source>
        <dbReference type="Proteomes" id="UP000279336"/>
    </source>
</evidence>
<reference evidence="7 10" key="3">
    <citation type="submission" date="2018-10" db="EMBL/GenBank/DDBJ databases">
        <title>Propionibacterium australiense Genome Sequencing and Assembly.</title>
        <authorList>
            <person name="Bernier A.-M."/>
            <person name="Bernard K."/>
        </authorList>
    </citation>
    <scope>NUCLEOTIDE SEQUENCE [LARGE SCALE GENOMIC DNA]</scope>
    <source>
        <strain evidence="7 10">NML98A078</strain>
    </source>
</reference>
<keyword evidence="8" id="KW-0371">Homeobox</keyword>
<dbReference type="OrthoDB" id="3819648at2"/>
<dbReference type="EMBL" id="UNQJ01000029">
    <property type="protein sequence ID" value="SYZ34551.1"/>
    <property type="molecule type" value="Genomic_DNA"/>
</dbReference>
<evidence type="ECO:0000313" key="7">
    <source>
        <dbReference type="EMBL" id="RLP09596.1"/>
    </source>
</evidence>
<dbReference type="GO" id="GO:0000976">
    <property type="term" value="F:transcription cis-regulatory region binding"/>
    <property type="evidence" value="ECO:0007669"/>
    <property type="project" value="TreeGrafter"/>
</dbReference>
<organism evidence="8 9">
    <name type="scientific">Propionibacterium australiense</name>
    <dbReference type="NCBI Taxonomy" id="119981"/>
    <lineage>
        <taxon>Bacteria</taxon>
        <taxon>Bacillati</taxon>
        <taxon>Actinomycetota</taxon>
        <taxon>Actinomycetes</taxon>
        <taxon>Propionibacteriales</taxon>
        <taxon>Propionibacteriaceae</taxon>
        <taxon>Propionibacterium</taxon>
    </lineage>
</organism>
<dbReference type="AlphaFoldDB" id="A0A383S9Z1"/>
<name>A0A383S9Z1_9ACTN</name>
<evidence type="ECO:0000256" key="5">
    <source>
        <dbReference type="PROSITE-ProRule" id="PRU00335"/>
    </source>
</evidence>
<keyword evidence="4" id="KW-0804">Transcription</keyword>
<proteinExistence type="predicted"/>
<dbReference type="InterPro" id="IPR004111">
    <property type="entry name" value="Repressor_TetR_C"/>
</dbReference>
<dbReference type="EMBL" id="RCIW01000010">
    <property type="protein sequence ID" value="RLP09596.1"/>
    <property type="molecule type" value="Genomic_DNA"/>
</dbReference>
<dbReference type="Gene3D" id="1.10.10.60">
    <property type="entry name" value="Homeodomain-like"/>
    <property type="match status" value="1"/>
</dbReference>
<evidence type="ECO:0000256" key="2">
    <source>
        <dbReference type="ARBA" id="ARBA00023015"/>
    </source>
</evidence>
<dbReference type="InterPro" id="IPR036271">
    <property type="entry name" value="Tet_transcr_reg_TetR-rel_C_sf"/>
</dbReference>
<dbReference type="GO" id="GO:0045892">
    <property type="term" value="P:negative regulation of DNA-templated transcription"/>
    <property type="evidence" value="ECO:0007669"/>
    <property type="project" value="InterPro"/>
</dbReference>
<keyword evidence="9" id="KW-1185">Reference proteome</keyword>
<evidence type="ECO:0000313" key="9">
    <source>
        <dbReference type="Proteomes" id="UP000263928"/>
    </source>
</evidence>
<dbReference type="PANTHER" id="PTHR30055">
    <property type="entry name" value="HTH-TYPE TRANSCRIPTIONAL REGULATOR RUTR"/>
    <property type="match status" value="1"/>
</dbReference>
<reference evidence="8" key="2">
    <citation type="submission" date="2018-08" db="EMBL/GenBank/DDBJ databases">
        <authorList>
            <person name="Ferrada E.E."/>
            <person name="Latorre B.A."/>
        </authorList>
    </citation>
    <scope>NUCLEOTIDE SEQUENCE [LARGE SCALE GENOMIC DNA]</scope>
    <source>
        <strain evidence="8">Propionibacterium_australiense1</strain>
    </source>
</reference>
<dbReference type="Proteomes" id="UP000279336">
    <property type="component" value="Unassembled WGS sequence"/>
</dbReference>
<keyword evidence="3 5" id="KW-0238">DNA-binding</keyword>
<dbReference type="PANTHER" id="PTHR30055:SF151">
    <property type="entry name" value="TRANSCRIPTIONAL REGULATORY PROTEIN"/>
    <property type="match status" value="1"/>
</dbReference>
<feature type="DNA-binding region" description="H-T-H motif" evidence="5">
    <location>
        <begin position="25"/>
        <end position="44"/>
    </location>
</feature>